<dbReference type="InterPro" id="IPR047111">
    <property type="entry name" value="YbaP-like"/>
</dbReference>
<dbReference type="InterPro" id="IPR002816">
    <property type="entry name" value="TraB/PrgY/GumN_fam"/>
</dbReference>
<dbReference type="PANTHER" id="PTHR40590">
    <property type="entry name" value="CYTOPLASMIC PROTEIN-RELATED"/>
    <property type="match status" value="1"/>
</dbReference>
<organism evidence="1 2">
    <name type="scientific">Phenylobacterium deserti</name>
    <dbReference type="NCBI Taxonomy" id="1914756"/>
    <lineage>
        <taxon>Bacteria</taxon>
        <taxon>Pseudomonadati</taxon>
        <taxon>Pseudomonadota</taxon>
        <taxon>Alphaproteobacteria</taxon>
        <taxon>Caulobacterales</taxon>
        <taxon>Caulobacteraceae</taxon>
        <taxon>Phenylobacterium</taxon>
    </lineage>
</organism>
<dbReference type="Proteomes" id="UP000249725">
    <property type="component" value="Unassembled WGS sequence"/>
</dbReference>
<dbReference type="OrthoDB" id="9806326at2"/>
<name>A0A328APA9_9CAUL</name>
<dbReference type="CDD" id="cd14789">
    <property type="entry name" value="Tiki"/>
    <property type="match status" value="1"/>
</dbReference>
<dbReference type="AlphaFoldDB" id="A0A328APA9"/>
<dbReference type="EMBL" id="QFYR01000001">
    <property type="protein sequence ID" value="RAK56833.1"/>
    <property type="molecule type" value="Genomic_DNA"/>
</dbReference>
<reference evidence="2" key="1">
    <citation type="submission" date="2018-05" db="EMBL/GenBank/DDBJ databases">
        <authorList>
            <person name="Li X."/>
        </authorList>
    </citation>
    <scope>NUCLEOTIDE SEQUENCE [LARGE SCALE GENOMIC DNA]</scope>
    <source>
        <strain evidence="2">YIM 73061</strain>
    </source>
</reference>
<proteinExistence type="predicted"/>
<keyword evidence="2" id="KW-1185">Reference proteome</keyword>
<evidence type="ECO:0000313" key="2">
    <source>
        <dbReference type="Proteomes" id="UP000249725"/>
    </source>
</evidence>
<protein>
    <submittedName>
        <fullName evidence="1">TraB/GumN family protein</fullName>
    </submittedName>
</protein>
<gene>
    <name evidence="1" type="ORF">DJ018_02345</name>
</gene>
<comment type="caution">
    <text evidence="1">The sequence shown here is derived from an EMBL/GenBank/DDBJ whole genome shotgun (WGS) entry which is preliminary data.</text>
</comment>
<dbReference type="Pfam" id="PF01963">
    <property type="entry name" value="TraB_PrgY_gumN"/>
    <property type="match status" value="1"/>
</dbReference>
<evidence type="ECO:0000313" key="1">
    <source>
        <dbReference type="EMBL" id="RAK56833.1"/>
    </source>
</evidence>
<sequence>MWSLVEGANLGWFRRAALVATAILVGWLSSAGAVGAAPALWLVRDQDSEIYLFGTLHALPAGLSWRTPLYDAAYARAHTVWFEADLSGADPRTIGDIVRRYGVDPGAPLSRKLPAADLRALSQQVDLARIDHLRPWAVALMLSVRGAAAGGAQVQKGADLAVTRTATRDAKPMRAFETLEDQARMFASLSNAAEVQYLSDVIREQGRRRARLTLAASGESLQQAWISGDVERLAPGLVGDMRRENPSLYDALLRRRNLAWTDALVRQMAGSGVELVNVGALHLIGEDGLPALLQARGFEVTRVQ</sequence>
<accession>A0A328APA9</accession>
<dbReference type="PANTHER" id="PTHR40590:SF1">
    <property type="entry name" value="CYTOPLASMIC PROTEIN"/>
    <property type="match status" value="1"/>
</dbReference>